<dbReference type="AlphaFoldDB" id="A0A4Q9L9X1"/>
<comment type="caution">
    <text evidence="2">The sequence shown here is derived from an EMBL/GenBank/DDBJ whole genome shotgun (WGS) entry which is preliminary data.</text>
</comment>
<gene>
    <name evidence="2" type="ORF">CWI37_0132p0040</name>
</gene>
<dbReference type="InterPro" id="IPR013087">
    <property type="entry name" value="Znf_C2H2_type"/>
</dbReference>
<feature type="domain" description="C2H2-type" evidence="1">
    <location>
        <begin position="214"/>
        <end position="235"/>
    </location>
</feature>
<evidence type="ECO:0000313" key="3">
    <source>
        <dbReference type="Proteomes" id="UP000292362"/>
    </source>
</evidence>
<sequence length="391" mass="46689">MNMWFSENSMSVSTPFLERSLKKMENICTEKKQTIKERECCAIFLMSLIPLKDSFKKYKNIKLFVRGYQKNENYRMNNIEYAISAKFKGNEFIINEVSKTKQVSFSCYHETCMTIFIICNKIVKCFYCKYNGCKLVRGVPLFLYEVDLFVKNKFYQIASEPSFEIRVKTINLKATNTNMPLHYNMNNEIVEYVKKHNFTYKIDEFEFDMDEIKCVFCFRSYETLENLIFHINHFHLNYYAIQSQNCIIVTLSVDKTKYDVEFCFFSKNYKRKHTTRIFSRYCYEYFESETMEKLGTKKNAIKWWNYLSDKKIAELVDISPSKILLMQNWNNFISDKRIEAKEINYFTCIKEFVLKNEATEDILDFLYILAGKSVISLEELVSIVNEKVSLI</sequence>
<protein>
    <recommendedName>
        <fullName evidence="1">C2H2-type domain-containing protein</fullName>
    </recommendedName>
</protein>
<name>A0A4Q9L9X1_9MICR</name>
<evidence type="ECO:0000259" key="1">
    <source>
        <dbReference type="PROSITE" id="PS00028"/>
    </source>
</evidence>
<accession>A0A4Q9L9X1</accession>
<dbReference type="Proteomes" id="UP000292362">
    <property type="component" value="Unassembled WGS sequence"/>
</dbReference>
<proteinExistence type="predicted"/>
<evidence type="ECO:0000313" key="2">
    <source>
        <dbReference type="EMBL" id="TBU04464.1"/>
    </source>
</evidence>
<organism evidence="2 3">
    <name type="scientific">Hamiltosporidium tvaerminnensis</name>
    <dbReference type="NCBI Taxonomy" id="1176355"/>
    <lineage>
        <taxon>Eukaryota</taxon>
        <taxon>Fungi</taxon>
        <taxon>Fungi incertae sedis</taxon>
        <taxon>Microsporidia</taxon>
        <taxon>Dubosqiidae</taxon>
        <taxon>Hamiltosporidium</taxon>
    </lineage>
</organism>
<dbReference type="PROSITE" id="PS00028">
    <property type="entry name" value="ZINC_FINGER_C2H2_1"/>
    <property type="match status" value="1"/>
</dbReference>
<reference evidence="2 3" key="1">
    <citation type="submission" date="2017-12" db="EMBL/GenBank/DDBJ databases">
        <authorList>
            <person name="Pombert J.-F."/>
            <person name="Haag K.L."/>
            <person name="Ebert D."/>
        </authorList>
    </citation>
    <scope>NUCLEOTIDE SEQUENCE [LARGE SCALE GENOMIC DNA]</scope>
    <source>
        <strain evidence="2">FI-OER-3-3</strain>
    </source>
</reference>
<dbReference type="VEuPathDB" id="MicrosporidiaDB:CWI37_0132p0040"/>
<dbReference type="EMBL" id="PITJ01000132">
    <property type="protein sequence ID" value="TBU04464.1"/>
    <property type="molecule type" value="Genomic_DNA"/>
</dbReference>